<dbReference type="PANTHER" id="PTHR41391">
    <property type="entry name" value="RESTRICTION OF TELOMERE CAPPING PROTEIN 4"/>
    <property type="match status" value="1"/>
</dbReference>
<evidence type="ECO:0000256" key="4">
    <source>
        <dbReference type="ARBA" id="ARBA00009461"/>
    </source>
</evidence>
<accession>A0AAD7GU74</accession>
<evidence type="ECO:0000256" key="1">
    <source>
        <dbReference type="ARBA" id="ARBA00002738"/>
    </source>
</evidence>
<keyword evidence="7" id="KW-0539">Nucleus</keyword>
<dbReference type="GO" id="GO:0005737">
    <property type="term" value="C:cytoplasm"/>
    <property type="evidence" value="ECO:0007669"/>
    <property type="project" value="UniProtKB-SubCell"/>
</dbReference>
<dbReference type="SMART" id="SM01312">
    <property type="entry name" value="RTC4"/>
    <property type="match status" value="1"/>
</dbReference>
<feature type="non-terminal residue" evidence="9">
    <location>
        <position position="218"/>
    </location>
</feature>
<evidence type="ECO:0000313" key="10">
    <source>
        <dbReference type="Proteomes" id="UP001215598"/>
    </source>
</evidence>
<keyword evidence="10" id="KW-1185">Reference proteome</keyword>
<dbReference type="Pfam" id="PF14474">
    <property type="entry name" value="RTC4"/>
    <property type="match status" value="1"/>
</dbReference>
<reference evidence="9" key="1">
    <citation type="submission" date="2023-03" db="EMBL/GenBank/DDBJ databases">
        <title>Massive genome expansion in bonnet fungi (Mycena s.s.) driven by repeated elements and novel gene families across ecological guilds.</title>
        <authorList>
            <consortium name="Lawrence Berkeley National Laboratory"/>
            <person name="Harder C.B."/>
            <person name="Miyauchi S."/>
            <person name="Viragh M."/>
            <person name="Kuo A."/>
            <person name="Thoen E."/>
            <person name="Andreopoulos B."/>
            <person name="Lu D."/>
            <person name="Skrede I."/>
            <person name="Drula E."/>
            <person name="Henrissat B."/>
            <person name="Morin E."/>
            <person name="Kohler A."/>
            <person name="Barry K."/>
            <person name="LaButti K."/>
            <person name="Morin E."/>
            <person name="Salamov A."/>
            <person name="Lipzen A."/>
            <person name="Mereny Z."/>
            <person name="Hegedus B."/>
            <person name="Baldrian P."/>
            <person name="Stursova M."/>
            <person name="Weitz H."/>
            <person name="Taylor A."/>
            <person name="Grigoriev I.V."/>
            <person name="Nagy L.G."/>
            <person name="Martin F."/>
            <person name="Kauserud H."/>
        </authorList>
    </citation>
    <scope>NUCLEOTIDE SEQUENCE</scope>
    <source>
        <strain evidence="9">CBHHK182m</strain>
    </source>
</reference>
<organism evidence="9 10">
    <name type="scientific">Mycena metata</name>
    <dbReference type="NCBI Taxonomy" id="1033252"/>
    <lineage>
        <taxon>Eukaryota</taxon>
        <taxon>Fungi</taxon>
        <taxon>Dikarya</taxon>
        <taxon>Basidiomycota</taxon>
        <taxon>Agaricomycotina</taxon>
        <taxon>Agaricomycetes</taxon>
        <taxon>Agaricomycetidae</taxon>
        <taxon>Agaricales</taxon>
        <taxon>Marasmiineae</taxon>
        <taxon>Mycenaceae</taxon>
        <taxon>Mycena</taxon>
    </lineage>
</organism>
<comment type="subcellular location">
    <subcellularLocation>
        <location evidence="3">Cytoplasm</location>
    </subcellularLocation>
    <subcellularLocation>
        <location evidence="2">Nucleus</location>
    </subcellularLocation>
</comment>
<dbReference type="GO" id="GO:0005634">
    <property type="term" value="C:nucleus"/>
    <property type="evidence" value="ECO:0007669"/>
    <property type="project" value="UniProtKB-SubCell"/>
</dbReference>
<name>A0AAD7GU74_9AGAR</name>
<protein>
    <recommendedName>
        <fullName evidence="5">Restriction of telomere capping protein 4</fullName>
    </recommendedName>
</protein>
<comment type="caution">
    <text evidence="9">The sequence shown here is derived from an EMBL/GenBank/DDBJ whole genome shotgun (WGS) entry which is preliminary data.</text>
</comment>
<dbReference type="InterPro" id="IPR039024">
    <property type="entry name" value="RTC4"/>
</dbReference>
<dbReference type="Proteomes" id="UP001215598">
    <property type="component" value="Unassembled WGS sequence"/>
</dbReference>
<keyword evidence="6" id="KW-0963">Cytoplasm</keyword>
<proteinExistence type="inferred from homology"/>
<evidence type="ECO:0000259" key="8">
    <source>
        <dbReference type="SMART" id="SM01312"/>
    </source>
</evidence>
<dbReference type="EMBL" id="JARKIB010000475">
    <property type="protein sequence ID" value="KAJ7705217.1"/>
    <property type="molecule type" value="Genomic_DNA"/>
</dbReference>
<sequence length="218" mass="24940">PLTLCNFCDAELPTNPSDSLIARGRVLFDISVPYPLPENPLHRRLSHQQTADYCTQHRFEQQHIPRALAEGWPFKPNFATLFHRILYLGRPLRNLCQVLDQSFFFTAAREYYSDKVAQRSSLGARYSSNRSSQHGAGYYGERGYQLLVQAIRFMFPDSPDLLAKFQPLTYEIIILEILLPEAAMRLIEQDLNIPPKDAIDVLRASYNFGVGLHPANDD</sequence>
<evidence type="ECO:0000256" key="3">
    <source>
        <dbReference type="ARBA" id="ARBA00004496"/>
    </source>
</evidence>
<comment type="similarity">
    <text evidence="4">Belongs to the RTC4 family.</text>
</comment>
<evidence type="ECO:0000313" key="9">
    <source>
        <dbReference type="EMBL" id="KAJ7705217.1"/>
    </source>
</evidence>
<dbReference type="InterPro" id="IPR028094">
    <property type="entry name" value="RTC4_C"/>
</dbReference>
<evidence type="ECO:0000256" key="7">
    <source>
        <dbReference type="ARBA" id="ARBA00023242"/>
    </source>
</evidence>
<evidence type="ECO:0000256" key="2">
    <source>
        <dbReference type="ARBA" id="ARBA00004123"/>
    </source>
</evidence>
<feature type="non-terminal residue" evidence="9">
    <location>
        <position position="1"/>
    </location>
</feature>
<evidence type="ECO:0000256" key="5">
    <source>
        <dbReference type="ARBA" id="ARBA00015162"/>
    </source>
</evidence>
<evidence type="ECO:0000256" key="6">
    <source>
        <dbReference type="ARBA" id="ARBA00022490"/>
    </source>
</evidence>
<feature type="domain" description="Restriction of telomere capping protein 4 C-terminal" evidence="8">
    <location>
        <begin position="98"/>
        <end position="215"/>
    </location>
</feature>
<comment type="function">
    <text evidence="1">May be involved in a process influencing telomere capping.</text>
</comment>
<gene>
    <name evidence="9" type="ORF">B0H16DRAFT_1213803</name>
</gene>
<dbReference type="AlphaFoldDB" id="A0AAD7GU74"/>
<dbReference type="PANTHER" id="PTHR41391:SF1">
    <property type="entry name" value="RESTRICTION OF TELOMERE CAPPING PROTEIN 4"/>
    <property type="match status" value="1"/>
</dbReference>